<dbReference type="EMBL" id="GL433835">
    <property type="protein sequence ID" value="EFN60135.1"/>
    <property type="molecule type" value="Genomic_DNA"/>
</dbReference>
<evidence type="ECO:0000313" key="2">
    <source>
        <dbReference type="Proteomes" id="UP000008141"/>
    </source>
</evidence>
<organism evidence="2">
    <name type="scientific">Chlorella variabilis</name>
    <name type="common">Green alga</name>
    <dbReference type="NCBI Taxonomy" id="554065"/>
    <lineage>
        <taxon>Eukaryota</taxon>
        <taxon>Viridiplantae</taxon>
        <taxon>Chlorophyta</taxon>
        <taxon>core chlorophytes</taxon>
        <taxon>Trebouxiophyceae</taxon>
        <taxon>Chlorellales</taxon>
        <taxon>Chlorellaceae</taxon>
        <taxon>Chlorella clade</taxon>
        <taxon>Chlorella</taxon>
    </lineage>
</organism>
<dbReference type="KEGG" id="cvr:CHLNCDRAFT_133527"/>
<dbReference type="AlphaFoldDB" id="E1Z3A1"/>
<dbReference type="Proteomes" id="UP000008141">
    <property type="component" value="Unassembled WGS sequence"/>
</dbReference>
<proteinExistence type="predicted"/>
<name>E1Z3A1_CHLVA</name>
<evidence type="ECO:0008006" key="3">
    <source>
        <dbReference type="Google" id="ProtNLM"/>
    </source>
</evidence>
<protein>
    <recommendedName>
        <fullName evidence="3">Pectate lyase</fullName>
    </recommendedName>
</protein>
<reference evidence="1 2" key="1">
    <citation type="journal article" date="2010" name="Plant Cell">
        <title>The Chlorella variabilis NC64A genome reveals adaptation to photosymbiosis, coevolution with viruses, and cryptic sex.</title>
        <authorList>
            <person name="Blanc G."/>
            <person name="Duncan G."/>
            <person name="Agarkova I."/>
            <person name="Borodovsky M."/>
            <person name="Gurnon J."/>
            <person name="Kuo A."/>
            <person name="Lindquist E."/>
            <person name="Lucas S."/>
            <person name="Pangilinan J."/>
            <person name="Polle J."/>
            <person name="Salamov A."/>
            <person name="Terry A."/>
            <person name="Yamada T."/>
            <person name="Dunigan D.D."/>
            <person name="Grigoriev I.V."/>
            <person name="Claverie J.M."/>
            <person name="Van Etten J.L."/>
        </authorList>
    </citation>
    <scope>NUCLEOTIDE SEQUENCE [LARGE SCALE GENOMIC DNA]</scope>
    <source>
        <strain evidence="1 2">NC64A</strain>
    </source>
</reference>
<dbReference type="GeneID" id="17359435"/>
<accession>E1Z3A1</accession>
<gene>
    <name evidence="1" type="ORF">CHLNCDRAFT_133527</name>
</gene>
<dbReference type="InterPro" id="IPR011050">
    <property type="entry name" value="Pectin_lyase_fold/virulence"/>
</dbReference>
<sequence length="103" mass="11309">MPGIQNNAVEDLTITFRKSGRYNGHHSDRGYNAIQLVNVSNCWVRNVGIENADNGIFVTESEFVTVSGVVVDSVDRTIDDGKNLNGHHALTATFDGQSVLYQK</sequence>
<dbReference type="SUPFAM" id="SSF51126">
    <property type="entry name" value="Pectin lyase-like"/>
    <property type="match status" value="1"/>
</dbReference>
<dbReference type="InParanoid" id="E1Z3A1"/>
<evidence type="ECO:0000313" key="1">
    <source>
        <dbReference type="EMBL" id="EFN60135.1"/>
    </source>
</evidence>
<keyword evidence="2" id="KW-1185">Reference proteome</keyword>
<dbReference type="Gene3D" id="2.160.20.10">
    <property type="entry name" value="Single-stranded right-handed beta-helix, Pectin lyase-like"/>
    <property type="match status" value="1"/>
</dbReference>
<dbReference type="RefSeq" id="XP_005852237.1">
    <property type="nucleotide sequence ID" value="XM_005852175.1"/>
</dbReference>
<dbReference type="InterPro" id="IPR012334">
    <property type="entry name" value="Pectin_lyas_fold"/>
</dbReference>